<gene>
    <name evidence="12" type="primary">atpF</name>
    <name evidence="13" type="ORF">DN745_07885</name>
</gene>
<evidence type="ECO:0000256" key="2">
    <source>
        <dbReference type="ARBA" id="ARBA00022448"/>
    </source>
</evidence>
<evidence type="ECO:0000256" key="4">
    <source>
        <dbReference type="ARBA" id="ARBA00022692"/>
    </source>
</evidence>
<keyword evidence="8 12" id="KW-0472">Membrane</keyword>
<dbReference type="GO" id="GO:0012505">
    <property type="term" value="C:endomembrane system"/>
    <property type="evidence" value="ECO:0007669"/>
    <property type="project" value="UniProtKB-SubCell"/>
</dbReference>
<keyword evidence="5 12" id="KW-0375">Hydrogen ion transport</keyword>
<comment type="function">
    <text evidence="10 12">F(1)F(0) ATP synthase produces ATP from ADP in the presence of a proton or sodium gradient. F-type ATPases consist of two structural domains, F(1) containing the extramembraneous catalytic core and F(0) containing the membrane proton channel, linked together by a central stalk and a peripheral stalk. During catalysis, ATP synthesis in the catalytic domain of F(1) is coupled via a rotary mechanism of the central stalk subunits to proton translocation.</text>
</comment>
<proteinExistence type="inferred from homology"/>
<comment type="function">
    <text evidence="12">Component of the F(0) channel, it forms part of the peripheral stalk, linking F(1) to F(0).</text>
</comment>
<comment type="subcellular location">
    <subcellularLocation>
        <location evidence="12">Cell membrane</location>
        <topology evidence="12">Single-pass membrane protein</topology>
    </subcellularLocation>
    <subcellularLocation>
        <location evidence="11">Endomembrane system</location>
        <topology evidence="11">Single-pass membrane protein</topology>
    </subcellularLocation>
</comment>
<keyword evidence="12" id="KW-1003">Cell membrane</keyword>
<evidence type="ECO:0000256" key="9">
    <source>
        <dbReference type="ARBA" id="ARBA00023310"/>
    </source>
</evidence>
<keyword evidence="7 12" id="KW-0406">Ion transport</keyword>
<evidence type="ECO:0000313" key="14">
    <source>
        <dbReference type="Proteomes" id="UP000249799"/>
    </source>
</evidence>
<keyword evidence="3 12" id="KW-0138">CF(0)</keyword>
<keyword evidence="6 12" id="KW-1133">Transmembrane helix</keyword>
<evidence type="ECO:0000256" key="7">
    <source>
        <dbReference type="ARBA" id="ARBA00023065"/>
    </source>
</evidence>
<feature type="transmembrane region" description="Helical" evidence="12">
    <location>
        <begin position="6"/>
        <end position="22"/>
    </location>
</feature>
<comment type="subunit">
    <text evidence="12">F-type ATPases have 2 components, F(1) - the catalytic core - and F(0) - the membrane proton channel. F(1) has five subunits: alpha(3), beta(3), gamma(1), delta(1), epsilon(1). F(0) has three main subunits: a(1), b(2) and c(10-14). The alpha and beta chains form an alternating ring which encloses part of the gamma chain. F(1) is attached to F(0) by a central stalk formed by the gamma and epsilon chains, while a peripheral stalk is formed by the delta and b chains.</text>
</comment>
<evidence type="ECO:0000256" key="10">
    <source>
        <dbReference type="ARBA" id="ARBA00025198"/>
    </source>
</evidence>
<keyword evidence="2 12" id="KW-0813">Transport</keyword>
<keyword evidence="4 12" id="KW-0812">Transmembrane</keyword>
<dbReference type="EMBL" id="CP030032">
    <property type="protein sequence ID" value="AWV89264.1"/>
    <property type="molecule type" value="Genomic_DNA"/>
</dbReference>
<dbReference type="KEGG" id="bsed:DN745_07885"/>
<dbReference type="InterPro" id="IPR002146">
    <property type="entry name" value="ATP_synth_b/b'su_bac/chlpt"/>
</dbReference>
<evidence type="ECO:0000256" key="8">
    <source>
        <dbReference type="ARBA" id="ARBA00023136"/>
    </source>
</evidence>
<dbReference type="InterPro" id="IPR050059">
    <property type="entry name" value="ATP_synthase_B_chain"/>
</dbReference>
<dbReference type="PANTHER" id="PTHR33445:SF2">
    <property type="entry name" value="ATP SYNTHASE SUBUNIT B', CHLOROPLASTIC"/>
    <property type="match status" value="1"/>
</dbReference>
<dbReference type="AlphaFoldDB" id="A0A2Z4FKN7"/>
<organism evidence="13 14">
    <name type="scientific">Bradymonas sediminis</name>
    <dbReference type="NCBI Taxonomy" id="1548548"/>
    <lineage>
        <taxon>Bacteria</taxon>
        <taxon>Deltaproteobacteria</taxon>
        <taxon>Bradymonadales</taxon>
        <taxon>Bradymonadaceae</taxon>
        <taxon>Bradymonas</taxon>
    </lineage>
</organism>
<dbReference type="GO" id="GO:0005886">
    <property type="term" value="C:plasma membrane"/>
    <property type="evidence" value="ECO:0007669"/>
    <property type="project" value="UniProtKB-SubCell"/>
</dbReference>
<dbReference type="GO" id="GO:0045259">
    <property type="term" value="C:proton-transporting ATP synthase complex"/>
    <property type="evidence" value="ECO:0007669"/>
    <property type="project" value="UniProtKB-KW"/>
</dbReference>
<dbReference type="PANTHER" id="PTHR33445">
    <property type="entry name" value="ATP SYNTHASE SUBUNIT B', CHLOROPLASTIC"/>
    <property type="match status" value="1"/>
</dbReference>
<dbReference type="GO" id="GO:0046961">
    <property type="term" value="F:proton-transporting ATPase activity, rotational mechanism"/>
    <property type="evidence" value="ECO:0007669"/>
    <property type="project" value="TreeGrafter"/>
</dbReference>
<reference evidence="13 14" key="1">
    <citation type="submission" date="2018-06" db="EMBL/GenBank/DDBJ databases">
        <title>Lujinxingia sediminis gen. nov. sp. nov., a new facultative anaerobic member of the class Deltaproteobacteria, and proposal of Lujinxingaceae fam. nov.</title>
        <authorList>
            <person name="Guo L.-Y."/>
            <person name="Li C.-M."/>
            <person name="Wang S."/>
            <person name="Du Z.-J."/>
        </authorList>
    </citation>
    <scope>NUCLEOTIDE SEQUENCE [LARGE SCALE GENOMIC DNA]</scope>
    <source>
        <strain evidence="13 14">FA350</strain>
    </source>
</reference>
<dbReference type="NCBIfam" id="TIGR03321">
    <property type="entry name" value="alt_F1F0_F0_B"/>
    <property type="match status" value="1"/>
</dbReference>
<evidence type="ECO:0000256" key="3">
    <source>
        <dbReference type="ARBA" id="ARBA00022547"/>
    </source>
</evidence>
<keyword evidence="14" id="KW-1185">Reference proteome</keyword>
<dbReference type="RefSeq" id="WP_111333620.1">
    <property type="nucleotide sequence ID" value="NZ_CP030032.1"/>
</dbReference>
<evidence type="ECO:0000256" key="6">
    <source>
        <dbReference type="ARBA" id="ARBA00022989"/>
    </source>
</evidence>
<dbReference type="Pfam" id="PF00430">
    <property type="entry name" value="ATP-synt_B"/>
    <property type="match status" value="1"/>
</dbReference>
<evidence type="ECO:0000256" key="5">
    <source>
        <dbReference type="ARBA" id="ARBA00022781"/>
    </source>
</evidence>
<dbReference type="CDD" id="cd06503">
    <property type="entry name" value="ATP-synt_Fo_b"/>
    <property type="match status" value="1"/>
</dbReference>
<evidence type="ECO:0000256" key="11">
    <source>
        <dbReference type="ARBA" id="ARBA00037847"/>
    </source>
</evidence>
<evidence type="ECO:0000256" key="1">
    <source>
        <dbReference type="ARBA" id="ARBA00005513"/>
    </source>
</evidence>
<dbReference type="InterPro" id="IPR017707">
    <property type="entry name" value="Alt_ATP_synth_F0_bsu"/>
</dbReference>
<dbReference type="GO" id="GO:0046933">
    <property type="term" value="F:proton-transporting ATP synthase activity, rotational mechanism"/>
    <property type="evidence" value="ECO:0007669"/>
    <property type="project" value="UniProtKB-UniRule"/>
</dbReference>
<evidence type="ECO:0000313" key="13">
    <source>
        <dbReference type="EMBL" id="AWV89264.1"/>
    </source>
</evidence>
<keyword evidence="9 12" id="KW-0066">ATP synthesis</keyword>
<sequence>MVVDWFTVVAQMLNFLVLVWLLKRFLYLPILNAIDAREHKIATELADAAAKQSLADAQHEKFQQKSAQLDAERDALLRQAHVEAAEERQRLVDQGRRAAERIRAEREEALRSEFQSLQNIITGQSRDAVFATTRKVLKELAGVSLEARIVELFGERLRGLDPASVDNLRATAGDDAQPMLIQSAFELGDAQKDALRATLSQVFGAPAAVEFKTVDGLIAGIELMLDGFKVAWSISEYLVEMEKNISEILGEHKPRLHAGKNYELV</sequence>
<dbReference type="OrthoDB" id="466272at2"/>
<evidence type="ECO:0000256" key="12">
    <source>
        <dbReference type="HAMAP-Rule" id="MF_01398"/>
    </source>
</evidence>
<name>A0A2Z4FKN7_9DELT</name>
<protein>
    <recommendedName>
        <fullName evidence="12">ATP synthase subunit b</fullName>
    </recommendedName>
    <alternativeName>
        <fullName evidence="12">ATP synthase F(0) sector subunit b</fullName>
    </alternativeName>
    <alternativeName>
        <fullName evidence="12">ATPase subunit I</fullName>
    </alternativeName>
    <alternativeName>
        <fullName evidence="12">F-type ATPase subunit b</fullName>
        <shortName evidence="12">F-ATPase subunit b</shortName>
    </alternativeName>
</protein>
<comment type="similarity">
    <text evidence="1 12">Belongs to the ATPase B chain family.</text>
</comment>
<accession>A0A2Z4FKN7</accession>
<dbReference type="HAMAP" id="MF_01398">
    <property type="entry name" value="ATP_synth_b_bprime"/>
    <property type="match status" value="1"/>
</dbReference>
<dbReference type="Proteomes" id="UP000249799">
    <property type="component" value="Chromosome"/>
</dbReference>